<dbReference type="PATRIC" id="fig|1354272.4.peg.716"/>
<accession>A0A1B7K1K1</accession>
<dbReference type="EMBL" id="LXEW01000013">
    <property type="protein sequence ID" value="OAT54016.1"/>
    <property type="molecule type" value="Genomic_DNA"/>
</dbReference>
<proteinExistence type="predicted"/>
<keyword evidence="2" id="KW-1185">Reference proteome</keyword>
<dbReference type="AlphaFoldDB" id="A0A1B7K1K1"/>
<dbReference type="Proteomes" id="UP000078224">
    <property type="component" value="Unassembled WGS sequence"/>
</dbReference>
<protein>
    <submittedName>
        <fullName evidence="1">Uncharacterized protein</fullName>
    </submittedName>
</protein>
<reference evidence="1 2" key="1">
    <citation type="submission" date="2016-04" db="EMBL/GenBank/DDBJ databases">
        <title>ATOL: Assembling a taxonomically balanced genome-scale reconstruction of the evolutionary history of the Enterobacteriaceae.</title>
        <authorList>
            <person name="Plunkett G.III."/>
            <person name="Neeno-Eckwall E.C."/>
            <person name="Glasner J.D."/>
            <person name="Perna N.T."/>
        </authorList>
    </citation>
    <scope>NUCLEOTIDE SEQUENCE [LARGE SCALE GENOMIC DNA]</scope>
    <source>
        <strain evidence="1 2">ATCC 35613</strain>
    </source>
</reference>
<dbReference type="OrthoDB" id="6434096at2"/>
<sequence>MAYFTSTNKGILNESGSLISYDDAIKTLELGQYDNELVKGLYLAAFIFGELSKNLKNFTPEQHLSVWRWVVAASFILKLQEKNGIRTVIDDAGKSCTAIIYSNGKATLTVYPLTLRLALVADYEATFIQAFGKEQGTDLAIRAYVDLLNISVEHGPSLSSKGQRVLSAINNDYIRILEAEGGVPVMPTIH</sequence>
<organism evidence="1 2">
    <name type="scientific">Providencia heimbachae ATCC 35613</name>
    <dbReference type="NCBI Taxonomy" id="1354272"/>
    <lineage>
        <taxon>Bacteria</taxon>
        <taxon>Pseudomonadati</taxon>
        <taxon>Pseudomonadota</taxon>
        <taxon>Gammaproteobacteria</taxon>
        <taxon>Enterobacterales</taxon>
        <taxon>Morganellaceae</taxon>
        <taxon>Providencia</taxon>
    </lineage>
</organism>
<gene>
    <name evidence="1" type="ORF">M998_0697</name>
</gene>
<comment type="caution">
    <text evidence="1">The sequence shown here is derived from an EMBL/GenBank/DDBJ whole genome shotgun (WGS) entry which is preliminary data.</text>
</comment>
<evidence type="ECO:0000313" key="2">
    <source>
        <dbReference type="Proteomes" id="UP000078224"/>
    </source>
</evidence>
<dbReference type="RefSeq" id="WP_068907574.1">
    <property type="nucleotide sequence ID" value="NZ_LXEW01000013.1"/>
</dbReference>
<name>A0A1B7K1K1_9GAMM</name>
<evidence type="ECO:0000313" key="1">
    <source>
        <dbReference type="EMBL" id="OAT54016.1"/>
    </source>
</evidence>